<dbReference type="PATRIC" id="fig|862962.3.peg.2075"/>
<sequence>MFFISILSIYMQDIIIGNGNFNYIKIEMMKSIKILFCIGSLFTLSSCNSCASTNDQLLNGIDNLIGKVDRFLEEHKAVAKPQPPIDYEKEGVNTKHLFIFTDTTMTYNGKSFMPGMTIGELCEIFGQYERLAEPGIYIGDSIGLTMTSLDESGKDSSPVNGILIDWNIELRGAISEDNIKWLRNRCPRHYFTGKIIVGGAVLGRGMHIDQFLKKTNLKFSNDLFPLLYFCDLYDWDYTKAPIHRKEKYYTYMIRKSNDGTDIESFNAAINSRGIGDLPYDGPEYEKYVNGE</sequence>
<dbReference type="HOGENOM" id="CLU_088495_0_0_10"/>
<evidence type="ECO:0000313" key="2">
    <source>
        <dbReference type="EMBL" id="CBW22569.1"/>
    </source>
</evidence>
<protein>
    <recommendedName>
        <fullName evidence="1">DUF7738 domain-containing protein</fullName>
    </recommendedName>
</protein>
<evidence type="ECO:0000259" key="1">
    <source>
        <dbReference type="Pfam" id="PF24880"/>
    </source>
</evidence>
<dbReference type="Proteomes" id="UP000008560">
    <property type="component" value="Chromosome"/>
</dbReference>
<feature type="domain" description="DUF7738" evidence="1">
    <location>
        <begin position="98"/>
        <end position="202"/>
    </location>
</feature>
<reference evidence="2 3" key="1">
    <citation type="journal article" date="2010" name="Microbiology">
        <title>Twenty-eight divergent polysaccharide loci specifying within- and amongst-strain capsule diversity in three strains of Bacteroides fragilis.</title>
        <authorList>
            <person name="Patrick S."/>
            <person name="Blakely G.W."/>
            <person name="Houston S."/>
            <person name="Moore J."/>
            <person name="Abratt V.R."/>
            <person name="Bertalan M."/>
            <person name="Cerdeno-Tarraga A.M."/>
            <person name="Quail M.A."/>
            <person name="Corton N."/>
            <person name="Corton C."/>
            <person name="Bignell A."/>
            <person name="Barron A."/>
            <person name="Clark L."/>
            <person name="Bentley S.D."/>
            <person name="Parkhill J."/>
        </authorList>
    </citation>
    <scope>NUCLEOTIDE SEQUENCE [LARGE SCALE GENOMIC DNA]</scope>
    <source>
        <strain evidence="2 3">638R</strain>
    </source>
</reference>
<gene>
    <name evidence="2" type="ordered locus">BF638R_2048</name>
</gene>
<dbReference type="KEGG" id="bfg:BF638R_2048"/>
<dbReference type="AlphaFoldDB" id="E1WW04"/>
<evidence type="ECO:0000313" key="3">
    <source>
        <dbReference type="Proteomes" id="UP000008560"/>
    </source>
</evidence>
<organism evidence="2 3">
    <name type="scientific">Bacteroides fragilis (strain 638R)</name>
    <dbReference type="NCBI Taxonomy" id="862962"/>
    <lineage>
        <taxon>Bacteria</taxon>
        <taxon>Pseudomonadati</taxon>
        <taxon>Bacteroidota</taxon>
        <taxon>Bacteroidia</taxon>
        <taxon>Bacteroidales</taxon>
        <taxon>Bacteroidaceae</taxon>
        <taxon>Bacteroides</taxon>
    </lineage>
</organism>
<dbReference type="EMBL" id="FQ312004">
    <property type="protein sequence ID" value="CBW22569.1"/>
    <property type="molecule type" value="Genomic_DNA"/>
</dbReference>
<accession>E1WW04</accession>
<dbReference type="InterPro" id="IPR056640">
    <property type="entry name" value="DUF7738"/>
</dbReference>
<name>E1WW04_BACF6</name>
<proteinExistence type="predicted"/>
<dbReference type="Pfam" id="PF24880">
    <property type="entry name" value="DUF7738"/>
    <property type="match status" value="1"/>
</dbReference>